<dbReference type="RefSeq" id="WP_168836872.1">
    <property type="nucleotide sequence ID" value="NZ_JABAIK010000012.1"/>
</dbReference>
<accession>A0A7X8TRY2</accession>
<organism evidence="1 2">
    <name type="scientific">Vibrio agarilyticus</name>
    <dbReference type="NCBI Taxonomy" id="2726741"/>
    <lineage>
        <taxon>Bacteria</taxon>
        <taxon>Pseudomonadati</taxon>
        <taxon>Pseudomonadota</taxon>
        <taxon>Gammaproteobacteria</taxon>
        <taxon>Vibrionales</taxon>
        <taxon>Vibrionaceae</taxon>
        <taxon>Vibrio</taxon>
    </lineage>
</organism>
<evidence type="ECO:0000313" key="1">
    <source>
        <dbReference type="EMBL" id="NLS13775.1"/>
    </source>
</evidence>
<proteinExistence type="predicted"/>
<gene>
    <name evidence="1" type="ORF">HGP28_12825</name>
</gene>
<dbReference type="Pfam" id="PF04325">
    <property type="entry name" value="DUF465"/>
    <property type="match status" value="1"/>
</dbReference>
<dbReference type="EMBL" id="JABAIK010000012">
    <property type="protein sequence ID" value="NLS13775.1"/>
    <property type="molecule type" value="Genomic_DNA"/>
</dbReference>
<dbReference type="Proteomes" id="UP000535589">
    <property type="component" value="Unassembled WGS sequence"/>
</dbReference>
<name>A0A7X8TRY2_9VIBR</name>
<keyword evidence="2" id="KW-1185">Reference proteome</keyword>
<dbReference type="InterPro" id="IPR038444">
    <property type="entry name" value="DUF465_sf"/>
</dbReference>
<comment type="caution">
    <text evidence="1">The sequence shown here is derived from an EMBL/GenBank/DDBJ whole genome shotgun (WGS) entry which is preliminary data.</text>
</comment>
<reference evidence="1 2" key="1">
    <citation type="submission" date="2020-04" db="EMBL/GenBank/DDBJ databases">
        <title>Vibrio sp. SM6, a novel species isolated from seawater.</title>
        <authorList>
            <person name="Wang X."/>
        </authorList>
    </citation>
    <scope>NUCLEOTIDE SEQUENCE [LARGE SCALE GENOMIC DNA]</scope>
    <source>
        <strain evidence="1 2">SM6</strain>
    </source>
</reference>
<dbReference type="InterPro" id="IPR007420">
    <property type="entry name" value="DUF465"/>
</dbReference>
<protein>
    <submittedName>
        <fullName evidence="1">DUF465 domain-containing protein</fullName>
    </submittedName>
</protein>
<evidence type="ECO:0000313" key="2">
    <source>
        <dbReference type="Proteomes" id="UP000535589"/>
    </source>
</evidence>
<dbReference type="AlphaFoldDB" id="A0A7X8TRY2"/>
<dbReference type="Gene3D" id="6.10.280.50">
    <property type="match status" value="1"/>
</dbReference>
<sequence length="81" mass="9479">MLGEVHSLELDFPEMKDVIATLIATDHDFANDNKNYNELDRKIRKLELNDSPVSDEEMTHMKLERAEMKDSLYGRLLRAKE</sequence>